<organism evidence="1 2">
    <name type="scientific">Giardia intestinalis</name>
    <name type="common">Giardia lamblia</name>
    <dbReference type="NCBI Taxonomy" id="5741"/>
    <lineage>
        <taxon>Eukaryota</taxon>
        <taxon>Metamonada</taxon>
        <taxon>Diplomonadida</taxon>
        <taxon>Hexamitidae</taxon>
        <taxon>Giardiinae</taxon>
        <taxon>Giardia</taxon>
    </lineage>
</organism>
<dbReference type="Gene3D" id="1.25.40.20">
    <property type="entry name" value="Ankyrin repeat-containing domain"/>
    <property type="match status" value="1"/>
</dbReference>
<dbReference type="Proteomes" id="UP000018320">
    <property type="component" value="Unassembled WGS sequence"/>
</dbReference>
<dbReference type="SUPFAM" id="SSF48403">
    <property type="entry name" value="Ankyrin repeat"/>
    <property type="match status" value="1"/>
</dbReference>
<dbReference type="VEuPathDB" id="GiardiaDB:DHA2_154551"/>
<dbReference type="Pfam" id="PF12796">
    <property type="entry name" value="Ank_2"/>
    <property type="match status" value="1"/>
</dbReference>
<dbReference type="EMBL" id="AHGT01000023">
    <property type="protein sequence ID" value="ESU37704.1"/>
    <property type="molecule type" value="Genomic_DNA"/>
</dbReference>
<comment type="caution">
    <text evidence="1">The sequence shown here is derived from an EMBL/GenBank/DDBJ whole genome shotgun (WGS) entry which is preliminary data.</text>
</comment>
<protein>
    <submittedName>
        <fullName evidence="1">Uncharacterized protein</fullName>
    </submittedName>
</protein>
<proteinExistence type="predicted"/>
<dbReference type="AlphaFoldDB" id="V6TGB7"/>
<sequence>MIKALESRLAQFGDRMNTADPQSSLLLLPRLMRAAHTNSTETVQMLLEERLGVGQRDEQGRISPVELLVGEERGLQDKNNQTALMIAGEEGHAEAASLLVPYEKDRIGSEGKTALVIAAEAGHETVVEPIDPTDENGVTALMRAVNGNDAGAVKALLPIQRGRKTYKEVTISGWYMRKGTALMMAAAMDTQN</sequence>
<dbReference type="PANTHER" id="PTHR24120:SF4">
    <property type="entry name" value="GH07239P"/>
    <property type="match status" value="1"/>
</dbReference>
<evidence type="ECO:0000313" key="2">
    <source>
        <dbReference type="Proteomes" id="UP000018320"/>
    </source>
</evidence>
<accession>V6TGB7</accession>
<name>V6TGB7_GIAIN</name>
<reference evidence="2" key="1">
    <citation type="submission" date="2012-02" db="EMBL/GenBank/DDBJ databases">
        <title>Genome sequencing of Giardia lamblia Genotypes A2 and B isolates (DH and GS) and comparative analysis with the genomes of Genotypes A1 and E (WB and Pig).</title>
        <authorList>
            <person name="Adam R."/>
            <person name="Dahlstrom E."/>
            <person name="Martens C."/>
            <person name="Bruno D."/>
            <person name="Barbian K."/>
            <person name="Porcella S.F."/>
            <person name="Nash T."/>
        </authorList>
    </citation>
    <scope>NUCLEOTIDE SEQUENCE</scope>
    <source>
        <strain evidence="2">DH</strain>
    </source>
</reference>
<dbReference type="PANTHER" id="PTHR24120">
    <property type="entry name" value="GH07239P"/>
    <property type="match status" value="1"/>
</dbReference>
<reference evidence="1 2" key="2">
    <citation type="journal article" date="2013" name="Genome Biol. Evol.">
        <title>Genome sequencing of Giardia lamblia genotypes A2 and B isolates (DH and GS) and comparative analysis with the genomes of genotypes A1 and E (WB and Pig).</title>
        <authorList>
            <person name="Adam R.D."/>
            <person name="Dahlstrom E.W."/>
            <person name="Martens C.A."/>
            <person name="Bruno D.P."/>
            <person name="Barbian K.D."/>
            <person name="Ricklefs S.M."/>
            <person name="Hernandez M.M."/>
            <person name="Narla N.P."/>
            <person name="Patel R.B."/>
            <person name="Porcella S.F."/>
            <person name="Nash T.E."/>
        </authorList>
    </citation>
    <scope>NUCLEOTIDE SEQUENCE [LARGE SCALE GENOMIC DNA]</scope>
    <source>
        <strain evidence="1 2">DH</strain>
    </source>
</reference>
<gene>
    <name evidence="1" type="ORF">DHA2_154551</name>
</gene>
<evidence type="ECO:0000313" key="1">
    <source>
        <dbReference type="EMBL" id="ESU37704.1"/>
    </source>
</evidence>
<dbReference type="InterPro" id="IPR036770">
    <property type="entry name" value="Ankyrin_rpt-contain_sf"/>
</dbReference>
<dbReference type="InterPro" id="IPR002110">
    <property type="entry name" value="Ankyrin_rpt"/>
</dbReference>